<reference evidence="5 6" key="1">
    <citation type="journal article" date="2019" name="Int. J. Syst. Evol. Microbiol.">
        <title>The Global Catalogue of Microorganisms (GCM) 10K type strain sequencing project: providing services to taxonomists for standard genome sequencing and annotation.</title>
        <authorList>
            <consortium name="The Broad Institute Genomics Platform"/>
            <consortium name="The Broad Institute Genome Sequencing Center for Infectious Disease"/>
            <person name="Wu L."/>
            <person name="Ma J."/>
        </authorList>
    </citation>
    <scope>NUCLEOTIDE SEQUENCE [LARGE SCALE GENOMIC DNA]</scope>
    <source>
        <strain evidence="5 6">JCM 15313</strain>
    </source>
</reference>
<dbReference type="SMART" id="SM00418">
    <property type="entry name" value="HTH_ARSR"/>
    <property type="match status" value="1"/>
</dbReference>
<keyword evidence="3" id="KW-0804">Transcription</keyword>
<dbReference type="InterPro" id="IPR001845">
    <property type="entry name" value="HTH_ArsR_DNA-bd_dom"/>
</dbReference>
<name>A0ABN2TB43_9ACTN</name>
<dbReference type="PROSITE" id="PS50987">
    <property type="entry name" value="HTH_ARSR_2"/>
    <property type="match status" value="1"/>
</dbReference>
<dbReference type="SUPFAM" id="SSF46785">
    <property type="entry name" value="Winged helix' DNA-binding domain"/>
    <property type="match status" value="1"/>
</dbReference>
<evidence type="ECO:0000256" key="3">
    <source>
        <dbReference type="ARBA" id="ARBA00023163"/>
    </source>
</evidence>
<accession>A0ABN2TB43</accession>
<dbReference type="InterPro" id="IPR011991">
    <property type="entry name" value="ArsR-like_HTH"/>
</dbReference>
<dbReference type="NCBIfam" id="NF033788">
    <property type="entry name" value="HTH_metalloreg"/>
    <property type="match status" value="1"/>
</dbReference>
<dbReference type="Gene3D" id="1.10.10.10">
    <property type="entry name" value="Winged helix-like DNA-binding domain superfamily/Winged helix DNA-binding domain"/>
    <property type="match status" value="1"/>
</dbReference>
<dbReference type="InterPro" id="IPR036390">
    <property type="entry name" value="WH_DNA-bd_sf"/>
</dbReference>
<sequence length="114" mass="12880">MGLVFHWDANCEVYALLNDKIYEALAYPTRREILRLLRDGDHATPGEIAETLDIPKPTLSGHLGILKNAGLVIGERQGTTIRYRIDTSIFEDLLEELHGLAYQEGGYALQKLLW</sequence>
<proteinExistence type="predicted"/>
<dbReference type="InterPro" id="IPR036388">
    <property type="entry name" value="WH-like_DNA-bd_sf"/>
</dbReference>
<evidence type="ECO:0000256" key="2">
    <source>
        <dbReference type="ARBA" id="ARBA00023125"/>
    </source>
</evidence>
<gene>
    <name evidence="5" type="ORF">GCM10009799_33840</name>
</gene>
<dbReference type="InterPro" id="IPR051081">
    <property type="entry name" value="HTH_MetalResp_TranReg"/>
</dbReference>
<evidence type="ECO:0000259" key="4">
    <source>
        <dbReference type="PROSITE" id="PS50987"/>
    </source>
</evidence>
<dbReference type="PANTHER" id="PTHR33154:SF33">
    <property type="entry name" value="TRANSCRIPTIONAL REPRESSOR SDPR"/>
    <property type="match status" value="1"/>
</dbReference>
<keyword evidence="2" id="KW-0238">DNA-binding</keyword>
<dbReference type="Proteomes" id="UP001501585">
    <property type="component" value="Unassembled WGS sequence"/>
</dbReference>
<evidence type="ECO:0000313" key="6">
    <source>
        <dbReference type="Proteomes" id="UP001501585"/>
    </source>
</evidence>
<dbReference type="Pfam" id="PF12840">
    <property type="entry name" value="HTH_20"/>
    <property type="match status" value="1"/>
</dbReference>
<dbReference type="CDD" id="cd00090">
    <property type="entry name" value="HTH_ARSR"/>
    <property type="match status" value="1"/>
</dbReference>
<organism evidence="5 6">
    <name type="scientific">Nocardiopsis rhodophaea</name>
    <dbReference type="NCBI Taxonomy" id="280238"/>
    <lineage>
        <taxon>Bacteria</taxon>
        <taxon>Bacillati</taxon>
        <taxon>Actinomycetota</taxon>
        <taxon>Actinomycetes</taxon>
        <taxon>Streptosporangiales</taxon>
        <taxon>Nocardiopsidaceae</taxon>
        <taxon>Nocardiopsis</taxon>
    </lineage>
</organism>
<protein>
    <recommendedName>
        <fullName evidence="4">HTH arsR-type domain-containing protein</fullName>
    </recommendedName>
</protein>
<evidence type="ECO:0000256" key="1">
    <source>
        <dbReference type="ARBA" id="ARBA00023015"/>
    </source>
</evidence>
<dbReference type="PANTHER" id="PTHR33154">
    <property type="entry name" value="TRANSCRIPTIONAL REGULATOR, ARSR FAMILY"/>
    <property type="match status" value="1"/>
</dbReference>
<dbReference type="EMBL" id="BAAAPC010000014">
    <property type="protein sequence ID" value="GAA2003907.1"/>
    <property type="molecule type" value="Genomic_DNA"/>
</dbReference>
<keyword evidence="1" id="KW-0805">Transcription regulation</keyword>
<keyword evidence="6" id="KW-1185">Reference proteome</keyword>
<comment type="caution">
    <text evidence="5">The sequence shown here is derived from an EMBL/GenBank/DDBJ whole genome shotgun (WGS) entry which is preliminary data.</text>
</comment>
<dbReference type="PRINTS" id="PR00778">
    <property type="entry name" value="HTHARSR"/>
</dbReference>
<evidence type="ECO:0000313" key="5">
    <source>
        <dbReference type="EMBL" id="GAA2003907.1"/>
    </source>
</evidence>
<feature type="domain" description="HTH arsR-type" evidence="4">
    <location>
        <begin position="10"/>
        <end position="105"/>
    </location>
</feature>